<feature type="cross-link" description="Glycyl lysine isopeptide (Lys-Gly) (interchain with G-Cter in ubiquitin)" evidence="21">
    <location>
        <position position="1360"/>
    </location>
</feature>
<dbReference type="GO" id="GO:0000976">
    <property type="term" value="F:transcription cis-regulatory region binding"/>
    <property type="evidence" value="ECO:0007669"/>
    <property type="project" value="InterPro"/>
</dbReference>
<evidence type="ECO:0000256" key="22">
    <source>
        <dbReference type="SAM" id="MobiDB-lite"/>
    </source>
</evidence>
<dbReference type="Gene3D" id="3.40.50.300">
    <property type="entry name" value="P-loop containing nucleotide triphosphate hydrolases"/>
    <property type="match status" value="1"/>
</dbReference>
<evidence type="ECO:0000313" key="25">
    <source>
        <dbReference type="EMBL" id="KAH0812344.1"/>
    </source>
</evidence>
<dbReference type="PROSITE" id="PS00256">
    <property type="entry name" value="AKH"/>
    <property type="match status" value="1"/>
</dbReference>
<feature type="site" description="Interaction with DNA" evidence="20">
    <location>
        <position position="1186"/>
    </location>
</feature>
<dbReference type="InterPro" id="IPR008967">
    <property type="entry name" value="p53-like_TF_DNA-bd_sf"/>
</dbReference>
<keyword evidence="16" id="KW-0539">Nucleus</keyword>
<dbReference type="InterPro" id="IPR036063">
    <property type="entry name" value="Smr_dom_sf"/>
</dbReference>
<dbReference type="InterPro" id="IPR052772">
    <property type="entry name" value="Endo/PolyKinase_Domain-Protein"/>
</dbReference>
<organism evidence="25 26">
    <name type="scientific">Tenebrio molitor</name>
    <name type="common">Yellow mealworm beetle</name>
    <dbReference type="NCBI Taxonomy" id="7067"/>
    <lineage>
        <taxon>Eukaryota</taxon>
        <taxon>Metazoa</taxon>
        <taxon>Ecdysozoa</taxon>
        <taxon>Arthropoda</taxon>
        <taxon>Hexapoda</taxon>
        <taxon>Insecta</taxon>
        <taxon>Pterygota</taxon>
        <taxon>Neoptera</taxon>
        <taxon>Endopterygota</taxon>
        <taxon>Coleoptera</taxon>
        <taxon>Polyphaga</taxon>
        <taxon>Cucujiformia</taxon>
        <taxon>Tenebrionidae</taxon>
        <taxon>Tenebrio</taxon>
    </lineage>
</organism>
<feature type="region of interest" description="Disordered" evidence="22">
    <location>
        <begin position="369"/>
        <end position="392"/>
    </location>
</feature>
<comment type="similarity">
    <text evidence="4">Belongs to the p53 family.</text>
</comment>
<evidence type="ECO:0000256" key="6">
    <source>
        <dbReference type="ARBA" id="ARBA00022702"/>
    </source>
</evidence>
<evidence type="ECO:0000256" key="9">
    <source>
        <dbReference type="ARBA" id="ARBA00022729"/>
    </source>
</evidence>
<dbReference type="InterPro" id="IPR010475">
    <property type="entry name" value="AKH/RPCH_hormone"/>
</dbReference>
<evidence type="ECO:0000256" key="12">
    <source>
        <dbReference type="ARBA" id="ARBA00023015"/>
    </source>
</evidence>
<evidence type="ECO:0000256" key="8">
    <source>
        <dbReference type="ARBA" id="ARBA00022723"/>
    </source>
</evidence>
<evidence type="ECO:0000256" key="1">
    <source>
        <dbReference type="ARBA" id="ARBA00004123"/>
    </source>
</evidence>
<protein>
    <recommendedName>
        <fullName evidence="24">Smr domain-containing protein</fullName>
    </recommendedName>
</protein>
<feature type="compositionally biased region" description="Basic and acidic residues" evidence="22">
    <location>
        <begin position="1352"/>
        <end position="1365"/>
    </location>
</feature>
<feature type="region of interest" description="Disordered" evidence="22">
    <location>
        <begin position="1727"/>
        <end position="1760"/>
    </location>
</feature>
<dbReference type="GO" id="GO:0005576">
    <property type="term" value="C:extracellular region"/>
    <property type="evidence" value="ECO:0007669"/>
    <property type="project" value="UniProtKB-SubCell"/>
</dbReference>
<dbReference type="GO" id="GO:0006915">
    <property type="term" value="P:apoptotic process"/>
    <property type="evidence" value="ECO:0007669"/>
    <property type="project" value="UniProtKB-KW"/>
</dbReference>
<keyword evidence="9" id="KW-0732">Signal</keyword>
<evidence type="ECO:0000256" key="7">
    <source>
        <dbReference type="ARBA" id="ARBA00022703"/>
    </source>
</evidence>
<dbReference type="PANTHER" id="PTHR46535:SF1">
    <property type="entry name" value="NEDD4-BINDING PROTEIN 2"/>
    <property type="match status" value="1"/>
</dbReference>
<dbReference type="InterPro" id="IPR002625">
    <property type="entry name" value="Smr_dom"/>
</dbReference>
<dbReference type="GO" id="GO:0003700">
    <property type="term" value="F:DNA-binding transcription factor activity"/>
    <property type="evidence" value="ECO:0007669"/>
    <property type="project" value="InterPro"/>
</dbReference>
<keyword evidence="5" id="KW-0964">Secreted</keyword>
<gene>
    <name evidence="25" type="ORF">GEV33_010443</name>
</gene>
<evidence type="ECO:0000256" key="11">
    <source>
        <dbReference type="ARBA" id="ARBA00022833"/>
    </source>
</evidence>
<comment type="caution">
    <text evidence="25">The sequence shown here is derived from an EMBL/GenBank/DDBJ whole genome shotgun (WGS) entry which is preliminary data.</text>
</comment>
<dbReference type="SMART" id="SM01162">
    <property type="entry name" value="DUF1771"/>
    <property type="match status" value="1"/>
</dbReference>
<dbReference type="InterPro" id="IPR013899">
    <property type="entry name" value="DUF1771"/>
</dbReference>
<dbReference type="GO" id="GO:0005634">
    <property type="term" value="C:nucleus"/>
    <property type="evidence" value="ECO:0007669"/>
    <property type="project" value="UniProtKB-SubCell"/>
</dbReference>
<evidence type="ECO:0000256" key="10">
    <source>
        <dbReference type="ARBA" id="ARBA00022815"/>
    </source>
</evidence>
<keyword evidence="10" id="KW-0027">Amidation</keyword>
<evidence type="ECO:0000256" key="2">
    <source>
        <dbReference type="ARBA" id="ARBA00004613"/>
    </source>
</evidence>
<keyword evidence="15" id="KW-0804">Transcription</keyword>
<dbReference type="SMART" id="SM00463">
    <property type="entry name" value="SMR"/>
    <property type="match status" value="1"/>
</dbReference>
<keyword evidence="17" id="KW-0873">Pyrrolidone carboxylic acid</keyword>
<comment type="similarity">
    <text evidence="3">Belongs to the AKH/HRTH/RPCH family.</text>
</comment>
<dbReference type="PROSITE" id="PS50828">
    <property type="entry name" value="SMR"/>
    <property type="match status" value="1"/>
</dbReference>
<keyword evidence="12" id="KW-0805">Transcription regulation</keyword>
<feature type="region of interest" description="Disordered" evidence="22">
    <location>
        <begin position="633"/>
        <end position="666"/>
    </location>
</feature>
<evidence type="ECO:0000256" key="4">
    <source>
        <dbReference type="ARBA" id="ARBA00006167"/>
    </source>
</evidence>
<keyword evidence="23" id="KW-0812">Transmembrane</keyword>
<evidence type="ECO:0000256" key="19">
    <source>
        <dbReference type="PIRSR" id="PIRSR602117-1"/>
    </source>
</evidence>
<dbReference type="Gene3D" id="2.60.40.720">
    <property type="match status" value="2"/>
</dbReference>
<dbReference type="GO" id="GO:0006357">
    <property type="term" value="P:regulation of transcription by RNA polymerase II"/>
    <property type="evidence" value="ECO:0007669"/>
    <property type="project" value="UniProtKB-ARBA"/>
</dbReference>
<keyword evidence="13" id="KW-0238">DNA-binding</keyword>
<dbReference type="InterPro" id="IPR002117">
    <property type="entry name" value="p53_tumour_suppressor"/>
</dbReference>
<dbReference type="InterPro" id="IPR027417">
    <property type="entry name" value="P-loop_NTPase"/>
</dbReference>
<feature type="region of interest" description="Disordered" evidence="22">
    <location>
        <begin position="1352"/>
        <end position="1392"/>
    </location>
</feature>
<feature type="domain" description="Smr" evidence="24">
    <location>
        <begin position="944"/>
        <end position="1024"/>
    </location>
</feature>
<evidence type="ECO:0000256" key="13">
    <source>
        <dbReference type="ARBA" id="ARBA00023125"/>
    </source>
</evidence>
<feature type="compositionally biased region" description="Basic and acidic residues" evidence="22">
    <location>
        <begin position="1381"/>
        <end position="1392"/>
    </location>
</feature>
<evidence type="ECO:0000256" key="14">
    <source>
        <dbReference type="ARBA" id="ARBA00023159"/>
    </source>
</evidence>
<comment type="cofactor">
    <cofactor evidence="19">
        <name>Zn(2+)</name>
        <dbReference type="ChEBI" id="CHEBI:29105"/>
    </cofactor>
    <text evidence="19">Binds 1 zinc ion per subunit.</text>
</comment>
<dbReference type="InterPro" id="IPR011615">
    <property type="entry name" value="p53_DNA-bd"/>
</dbReference>
<keyword evidence="7" id="KW-0053">Apoptosis</keyword>
<name>A0A8J6HCU6_TENMO</name>
<accession>A0A8J6HCU6</accession>
<dbReference type="GO" id="GO:0005179">
    <property type="term" value="F:hormone activity"/>
    <property type="evidence" value="ECO:0007669"/>
    <property type="project" value="UniProtKB-KW"/>
</dbReference>
<dbReference type="GO" id="GO:0007218">
    <property type="term" value="P:neuropeptide signaling pathway"/>
    <property type="evidence" value="ECO:0007669"/>
    <property type="project" value="UniProtKB-KW"/>
</dbReference>
<evidence type="ECO:0000256" key="5">
    <source>
        <dbReference type="ARBA" id="ARBA00022525"/>
    </source>
</evidence>
<evidence type="ECO:0000256" key="16">
    <source>
        <dbReference type="ARBA" id="ARBA00023242"/>
    </source>
</evidence>
<keyword evidence="23" id="KW-1133">Transmembrane helix</keyword>
<dbReference type="Proteomes" id="UP000719412">
    <property type="component" value="Unassembled WGS sequence"/>
</dbReference>
<feature type="region of interest" description="Disordered" evidence="22">
    <location>
        <begin position="431"/>
        <end position="452"/>
    </location>
</feature>
<dbReference type="Pfam" id="PF13671">
    <property type="entry name" value="AAA_33"/>
    <property type="match status" value="1"/>
</dbReference>
<evidence type="ECO:0000256" key="18">
    <source>
        <dbReference type="ARBA" id="ARBA00023320"/>
    </source>
</evidence>
<keyword evidence="8 19" id="KW-0479">Metal-binding</keyword>
<dbReference type="Gene3D" id="3.30.1370.110">
    <property type="match status" value="1"/>
</dbReference>
<keyword evidence="6" id="KW-0372">Hormone</keyword>
<dbReference type="Pfam" id="PF08590">
    <property type="entry name" value="DUF1771"/>
    <property type="match status" value="1"/>
</dbReference>
<dbReference type="CDD" id="cd08367">
    <property type="entry name" value="P53"/>
    <property type="match status" value="2"/>
</dbReference>
<feature type="transmembrane region" description="Helical" evidence="23">
    <location>
        <begin position="1827"/>
        <end position="1846"/>
    </location>
</feature>
<evidence type="ECO:0000256" key="17">
    <source>
        <dbReference type="ARBA" id="ARBA00023283"/>
    </source>
</evidence>
<dbReference type="EMBL" id="JABDTM020026125">
    <property type="protein sequence ID" value="KAH0812344.1"/>
    <property type="molecule type" value="Genomic_DNA"/>
</dbReference>
<feature type="binding site" evidence="19">
    <location>
        <position position="1311"/>
    </location>
    <ligand>
        <name>Zn(2+)</name>
        <dbReference type="ChEBI" id="CHEBI:29105"/>
    </ligand>
</feature>
<evidence type="ECO:0000256" key="20">
    <source>
        <dbReference type="PIRSR" id="PIRSR602117-2"/>
    </source>
</evidence>
<evidence type="ECO:0000313" key="26">
    <source>
        <dbReference type="Proteomes" id="UP000719412"/>
    </source>
</evidence>
<reference evidence="25" key="1">
    <citation type="journal article" date="2020" name="J Insects Food Feed">
        <title>The yellow mealworm (Tenebrio molitor) genome: a resource for the emerging insects as food and feed industry.</title>
        <authorList>
            <person name="Eriksson T."/>
            <person name="Andere A."/>
            <person name="Kelstrup H."/>
            <person name="Emery V."/>
            <person name="Picard C."/>
        </authorList>
    </citation>
    <scope>NUCLEOTIDE SEQUENCE</scope>
    <source>
        <strain evidence="25">Stoneville</strain>
        <tissue evidence="25">Whole head</tissue>
    </source>
</reference>
<dbReference type="GO" id="GO:0046872">
    <property type="term" value="F:metal ion binding"/>
    <property type="evidence" value="ECO:0007669"/>
    <property type="project" value="UniProtKB-KW"/>
</dbReference>
<dbReference type="PANTHER" id="PTHR46535">
    <property type="entry name" value="NEDD4-BINDING PROTEIN 2"/>
    <property type="match status" value="1"/>
</dbReference>
<proteinExistence type="inferred from homology"/>
<comment type="subcellular location">
    <subcellularLocation>
        <location evidence="1">Nucleus</location>
    </subcellularLocation>
    <subcellularLocation>
        <location evidence="2">Secreted</location>
    </subcellularLocation>
</comment>
<feature type="compositionally biased region" description="Basic residues" evidence="22">
    <location>
        <begin position="67"/>
        <end position="77"/>
    </location>
</feature>
<sequence>MATCKPSENKRNKHKDGVINNLKDLFGNVLHIDIIRTVASECDFDVQRSSNLLLEMTNNIDEQPFKKKEKPKPKKSPQHNTQPAKRPQNLTLRPQPSPNKTKSRKTLELERVINNIRKGYKVLVLLRGLPGSGKSRLAVVITDVTLGPGTNSHHILSTDDFWVQTGRYVFDSSRLQEAHGWNHSRAFQAMSRGLSPVIIDNTNTQMWEMKPYAMMATDYGYIIEIVEPDTWWCFNDKELAKRNTHNVPRATIKDMLERYEKNVTPHKLLCAYNLGYKFQRPPQLRLFPPIIHNVFYRVQQNGPIDRVTKSKSTSALDRQISVENGIENINLMDFSDVSNEDADKNQNHNQNFWDVNPVDEILMCTEESSGDVLQPNQITSSGANSSSKSDSDKVFRDIENAWGVDAKALESWDIVTPITCDPDQVRVMSNNDQEEVTPETRDAGSVVEPGDYLRNDSDVPDGFKVISAQSRDINLDSPVRRLTPRKKIMIDKSCTAEDLFDHEGKSEEAYIRDLLDLFPRVPRSSLREFFNKCNKNFQWTVDLLLDDANLEVAEGQDEEMESEPVETATEVDESFGEEHEPAPQREVKVFKHKPISEDSLELKRCLEGKIDINKEHYSEHVIKVKQTKFGSYQEPQASTSTAINSDVETDSEDDDSSNHSDDNPKNMIELNLGEVFVGQLETMFGGDDGAFPKGYQPVVQMPVGLARQIYSFYVESICQQMEAQNYILEGLVKEDEDFARKLQSQEEPRVPERPPNLMEIMDEQVALNLHKRDVDEWKNMTADSLAAKLTKQKLFSTFPNVDKEALLEIWHALDYDYNRTVEDLMASVGPDYINGSRETIAEPPLSKTTLDEMKEAEEDCTEVEESEEQQPATYYREEANKHLRKRAELYEKVQSYYQRGMTEVARFYSELAKRETRSYDRANHFAAAAFAEEHSKRLQKFDTLDLHYFYVKEAIPSLDIFIDRNINLLKGTSKRGQDLFVITGRGKNSEGGRCKIKPAVIARLKKRNITFVQLNPGLLKIRVMRNSLTQPVADEDDSLPAGVRKPLVPSPFEPFSSHFPPCDVPLLSILSVSHRKMIEEENENFSDIVNEDDYELMQSTIGISPLDMMASHSIAESDDLSMDPMMLNMMNADETLRLEEYGFMQDTNYLATYHHPFPPSEPKELCNTDYSGPHNFEVFVDPNVLKNPWEYSTMLNKIYIDMKHKFPINFSVKNESLDQLYVRVMPMFAEDRYFQELVFRCICHEQLQDSTNQDVSELVAQHIIRCDNNKAQYFGDKNSGKRLSIVIPLSSPQPGTDSVKEFFYFVCKNSCVGGMNRRPIQVIFTLENYNGTVLGRRVLCVRICSCPKRDREKEEAKREKHENPPVKKRKAERKLPPSTDTVDRKLPQSPDAVDRRSYQLNVNIVGEENYKHVLKICHGLMSSEILKLDGKNGNDAPFRKCLDEVEMSNQLSQISEGGFSDIIADVDNFIEENGMADDVGQLLRDIPNGNPGSLNSTEVDEVEYKPILGEAFGPADYPLLSNHENYQPQFPPQEPTNLCTDEYPGQFNFEVYVVPNEQKTPWEFSPTLKKIFIGINLKFPIGFSLTNRPQNTNLYIRVTPVFSQAQFFQESVHRCFSHLNPQDSSNKGLAQHILQHIIRCSNDGTRYFGDKNGTRLNLVFPLADPQVGTDVVKEFFHFVCKNSCPSGMNRRAVDVIFTLEDTSGQVLGRRVTSVRICSCPKRDREKEEKDLERSSLSPQGKKRKLSKRDERRGEPAGDDGVDTRVFPLNIHIVGKNNLQHVLRSCRDTMASEIMKLEGRNGADAPFRKCFDEIEALITQQVFDQMAFKIRIVAMIALLLLVTWTFINGAQAQVTFSRDWNPGKRVAENTDFHNTMKTASAVCHLLINQVRQLATCDNNRGDDLDSGTPTIFNGRR</sequence>
<feature type="compositionally biased region" description="Polar residues" evidence="22">
    <location>
        <begin position="633"/>
        <end position="643"/>
    </location>
</feature>
<dbReference type="GO" id="GO:0004519">
    <property type="term" value="F:endonuclease activity"/>
    <property type="evidence" value="ECO:0007669"/>
    <property type="project" value="TreeGrafter"/>
</dbReference>
<dbReference type="InterPro" id="IPR012346">
    <property type="entry name" value="p53/RUNT-type_TF_DNA-bd_sf"/>
</dbReference>
<feature type="compositionally biased region" description="Polar residues" evidence="22">
    <location>
        <begin position="374"/>
        <end position="384"/>
    </location>
</feature>
<keyword evidence="14" id="KW-0010">Activator</keyword>
<keyword evidence="18" id="KW-0527">Neuropeptide</keyword>
<evidence type="ECO:0000256" key="23">
    <source>
        <dbReference type="SAM" id="Phobius"/>
    </source>
</evidence>
<feature type="binding site" evidence="19">
    <location>
        <position position="1241"/>
    </location>
    <ligand>
        <name>Zn(2+)</name>
        <dbReference type="ChEBI" id="CHEBI:29105"/>
    </ligand>
</feature>
<dbReference type="SUPFAM" id="SSF160443">
    <property type="entry name" value="SMR domain-like"/>
    <property type="match status" value="1"/>
</dbReference>
<keyword evidence="11 19" id="KW-0862">Zinc</keyword>
<feature type="binding site" evidence="19">
    <location>
        <position position="1244"/>
    </location>
    <ligand>
        <name>Zn(2+)</name>
        <dbReference type="ChEBI" id="CHEBI:29105"/>
    </ligand>
</feature>
<feature type="binding site" evidence="19">
    <location>
        <position position="1307"/>
    </location>
    <ligand>
        <name>Zn(2+)</name>
        <dbReference type="ChEBI" id="CHEBI:29105"/>
    </ligand>
</feature>
<dbReference type="SUPFAM" id="SSF49417">
    <property type="entry name" value="p53-like transcription factors"/>
    <property type="match status" value="2"/>
</dbReference>
<feature type="region of interest" description="Disordered" evidence="22">
    <location>
        <begin position="57"/>
        <end position="106"/>
    </location>
</feature>
<keyword evidence="23" id="KW-0472">Membrane</keyword>
<dbReference type="Pfam" id="PF00870">
    <property type="entry name" value="P53"/>
    <property type="match status" value="2"/>
</dbReference>
<dbReference type="Pfam" id="PF06377">
    <property type="entry name" value="Adipokin_hormo"/>
    <property type="match status" value="1"/>
</dbReference>
<evidence type="ECO:0000256" key="21">
    <source>
        <dbReference type="PIRSR" id="PIRSR602117-3"/>
    </source>
</evidence>
<keyword evidence="26" id="KW-1185">Reference proteome</keyword>
<dbReference type="PRINTS" id="PR00386">
    <property type="entry name" value="P53SUPPRESSR"/>
</dbReference>
<evidence type="ECO:0000256" key="15">
    <source>
        <dbReference type="ARBA" id="ARBA00023163"/>
    </source>
</evidence>
<evidence type="ECO:0000256" key="3">
    <source>
        <dbReference type="ARBA" id="ARBA00006145"/>
    </source>
</evidence>
<evidence type="ECO:0000259" key="24">
    <source>
        <dbReference type="PROSITE" id="PS50828"/>
    </source>
</evidence>
<dbReference type="InterPro" id="IPR002047">
    <property type="entry name" value="Adipokinetic_hormone_CS"/>
</dbReference>
<feature type="compositionally biased region" description="Polar residues" evidence="22">
    <location>
        <begin position="78"/>
        <end position="100"/>
    </location>
</feature>
<dbReference type="SUPFAM" id="SSF52540">
    <property type="entry name" value="P-loop containing nucleoside triphosphate hydrolases"/>
    <property type="match status" value="1"/>
</dbReference>
<reference evidence="25" key="2">
    <citation type="submission" date="2021-08" db="EMBL/GenBank/DDBJ databases">
        <authorList>
            <person name="Eriksson T."/>
        </authorList>
    </citation>
    <scope>NUCLEOTIDE SEQUENCE</scope>
    <source>
        <strain evidence="25">Stoneville</strain>
        <tissue evidence="25">Whole head</tissue>
    </source>
</reference>